<dbReference type="RefSeq" id="WP_158206754.1">
    <property type="nucleotide sequence ID" value="NZ_CP046904.1"/>
</dbReference>
<dbReference type="EMBL" id="VLKW01000012">
    <property type="protein sequence ID" value="TWI43394.1"/>
    <property type="molecule type" value="Genomic_DNA"/>
</dbReference>
<protein>
    <submittedName>
        <fullName evidence="1">Uncharacterized protein</fullName>
    </submittedName>
</protein>
<accession>A0A562PG24</accession>
<proteinExistence type="predicted"/>
<evidence type="ECO:0000313" key="1">
    <source>
        <dbReference type="EMBL" id="TWI43394.1"/>
    </source>
</evidence>
<gene>
    <name evidence="1" type="ORF">IP92_04958</name>
</gene>
<dbReference type="AlphaFoldDB" id="A0A562PG24"/>
<reference evidence="1 2" key="1">
    <citation type="journal article" date="2015" name="Stand. Genomic Sci.">
        <title>Genomic Encyclopedia of Bacterial and Archaeal Type Strains, Phase III: the genomes of soil and plant-associated and newly described type strains.</title>
        <authorList>
            <person name="Whitman W.B."/>
            <person name="Woyke T."/>
            <person name="Klenk H.P."/>
            <person name="Zhou Y."/>
            <person name="Lilburn T.G."/>
            <person name="Beck B.J."/>
            <person name="De Vos P."/>
            <person name="Vandamme P."/>
            <person name="Eisen J.A."/>
            <person name="Garrity G."/>
            <person name="Hugenholtz P."/>
            <person name="Kyrpides N.C."/>
        </authorList>
    </citation>
    <scope>NUCLEOTIDE SEQUENCE [LARGE SCALE GENOMIC DNA]</scope>
    <source>
        <strain evidence="1 2">CGMCC 1.10685</strain>
    </source>
</reference>
<comment type="caution">
    <text evidence="1">The sequence shown here is derived from an EMBL/GenBank/DDBJ whole genome shotgun (WGS) entry which is preliminary data.</text>
</comment>
<dbReference type="Proteomes" id="UP000315112">
    <property type="component" value="Unassembled WGS sequence"/>
</dbReference>
<sequence>MNAILTDDSAKHACYYPALKPATEQAFSHGAGDDLAGFDWLIERRYDPST</sequence>
<organism evidence="1 2">
    <name type="scientific">Pseudoduganella flava</name>
    <dbReference type="NCBI Taxonomy" id="871742"/>
    <lineage>
        <taxon>Bacteria</taxon>
        <taxon>Pseudomonadati</taxon>
        <taxon>Pseudomonadota</taxon>
        <taxon>Betaproteobacteria</taxon>
        <taxon>Burkholderiales</taxon>
        <taxon>Oxalobacteraceae</taxon>
        <taxon>Telluria group</taxon>
        <taxon>Pseudoduganella</taxon>
    </lineage>
</organism>
<evidence type="ECO:0000313" key="2">
    <source>
        <dbReference type="Proteomes" id="UP000315112"/>
    </source>
</evidence>
<name>A0A562PG24_9BURK</name>